<keyword evidence="2" id="KW-1185">Reference proteome</keyword>
<evidence type="ECO:0000313" key="1">
    <source>
        <dbReference type="EMBL" id="CAF1095988.1"/>
    </source>
</evidence>
<sequence length="106" mass="12680">MNFSKTVVIEYFENLNNQIDILAEEYLIRPNSSQIEKNNVETLRKKFLNETKKIFELNLNKIKSKKEFSEYDIYDWPFCFLLPDENFGVLVLTNVYVNPNILSYLE</sequence>
<organism evidence="1 2">
    <name type="scientific">Brachionus calyciflorus</name>
    <dbReference type="NCBI Taxonomy" id="104777"/>
    <lineage>
        <taxon>Eukaryota</taxon>
        <taxon>Metazoa</taxon>
        <taxon>Spiralia</taxon>
        <taxon>Gnathifera</taxon>
        <taxon>Rotifera</taxon>
        <taxon>Eurotatoria</taxon>
        <taxon>Monogononta</taxon>
        <taxon>Pseudotrocha</taxon>
        <taxon>Ploima</taxon>
        <taxon>Brachionidae</taxon>
        <taxon>Brachionus</taxon>
    </lineage>
</organism>
<accession>A0A814NSC9</accession>
<dbReference type="EMBL" id="CAJNOC010007294">
    <property type="protein sequence ID" value="CAF1095988.1"/>
    <property type="molecule type" value="Genomic_DNA"/>
</dbReference>
<reference evidence="1" key="1">
    <citation type="submission" date="2021-02" db="EMBL/GenBank/DDBJ databases">
        <authorList>
            <person name="Nowell W R."/>
        </authorList>
    </citation>
    <scope>NUCLEOTIDE SEQUENCE</scope>
    <source>
        <strain evidence="1">Ploen Becks lab</strain>
    </source>
</reference>
<comment type="caution">
    <text evidence="1">The sequence shown here is derived from an EMBL/GenBank/DDBJ whole genome shotgun (WGS) entry which is preliminary data.</text>
</comment>
<gene>
    <name evidence="1" type="ORF">OXX778_LOCUS20910</name>
</gene>
<protein>
    <submittedName>
        <fullName evidence="1">Uncharacterized protein</fullName>
    </submittedName>
</protein>
<dbReference type="AlphaFoldDB" id="A0A814NSC9"/>
<name>A0A814NSC9_9BILA</name>
<dbReference type="Proteomes" id="UP000663879">
    <property type="component" value="Unassembled WGS sequence"/>
</dbReference>
<evidence type="ECO:0000313" key="2">
    <source>
        <dbReference type="Proteomes" id="UP000663879"/>
    </source>
</evidence>
<proteinExistence type="predicted"/>